<comment type="caution">
    <text evidence="3">The sequence shown here is derived from an EMBL/GenBank/DDBJ whole genome shotgun (WGS) entry which is preliminary data.</text>
</comment>
<evidence type="ECO:0000313" key="4">
    <source>
        <dbReference type="Proteomes" id="UP000676336"/>
    </source>
</evidence>
<evidence type="ECO:0000313" key="3">
    <source>
        <dbReference type="EMBL" id="CAF4738564.1"/>
    </source>
</evidence>
<feature type="domain" description="Cleavage stimulation factor subunit 2 hinge" evidence="1">
    <location>
        <begin position="21"/>
        <end position="61"/>
    </location>
</feature>
<organism evidence="3 4">
    <name type="scientific">Rotaria magnacalcarata</name>
    <dbReference type="NCBI Taxonomy" id="392030"/>
    <lineage>
        <taxon>Eukaryota</taxon>
        <taxon>Metazoa</taxon>
        <taxon>Spiralia</taxon>
        <taxon>Gnathifera</taxon>
        <taxon>Rotifera</taxon>
        <taxon>Eurotatoria</taxon>
        <taxon>Bdelloidea</taxon>
        <taxon>Philodinida</taxon>
        <taxon>Philodinidae</taxon>
        <taxon>Rotaria</taxon>
    </lineage>
</organism>
<dbReference type="Gene3D" id="1.25.40.630">
    <property type="match status" value="1"/>
</dbReference>
<gene>
    <name evidence="2" type="ORF">SMN809_LOCUS40366</name>
    <name evidence="3" type="ORF">SMN809_LOCUS44608</name>
</gene>
<dbReference type="EMBL" id="CAJOBI010134248">
    <property type="protein sequence ID" value="CAF4738564.1"/>
    <property type="molecule type" value="Genomic_DNA"/>
</dbReference>
<feature type="non-terminal residue" evidence="3">
    <location>
        <position position="62"/>
    </location>
</feature>
<sequence length="62" mass="7022">QQVPINLPKLETIQRANITPDKIPEVIARTIANLPSEQVVDLMKQMQSIIKEYPAEARTILI</sequence>
<evidence type="ECO:0000313" key="2">
    <source>
        <dbReference type="EMBL" id="CAF4633181.1"/>
    </source>
</evidence>
<dbReference type="Pfam" id="PF14327">
    <property type="entry name" value="CSTF2_hinge"/>
    <property type="match status" value="1"/>
</dbReference>
<accession>A0A8S3AQ14</accession>
<protein>
    <recommendedName>
        <fullName evidence="1">Cleavage stimulation factor subunit 2 hinge domain-containing protein</fullName>
    </recommendedName>
</protein>
<dbReference type="EMBL" id="CAJOBI010111054">
    <property type="protein sequence ID" value="CAF4633181.1"/>
    <property type="molecule type" value="Genomic_DNA"/>
</dbReference>
<dbReference type="AlphaFoldDB" id="A0A8S3AQ14"/>
<name>A0A8S3AQ14_9BILA</name>
<dbReference type="Proteomes" id="UP000676336">
    <property type="component" value="Unassembled WGS sequence"/>
</dbReference>
<feature type="non-terminal residue" evidence="3">
    <location>
        <position position="1"/>
    </location>
</feature>
<reference evidence="3" key="1">
    <citation type="submission" date="2021-02" db="EMBL/GenBank/DDBJ databases">
        <authorList>
            <person name="Nowell W R."/>
        </authorList>
    </citation>
    <scope>NUCLEOTIDE SEQUENCE</scope>
</reference>
<proteinExistence type="predicted"/>
<dbReference type="InterPro" id="IPR025742">
    <property type="entry name" value="CSTF2_hinge"/>
</dbReference>
<evidence type="ECO:0000259" key="1">
    <source>
        <dbReference type="Pfam" id="PF14327"/>
    </source>
</evidence>